<name>A0A4R2MQ74_RUBGE</name>
<sequence>MATRHPHRGRPRLLHSALEARVLAELAVLPWTLPALSLAAPRGDGHPVLLLPGFMGSEFSLVGLERFLRHRGYAVETWGLGRNVGFNPRHATALEQKIRHMAHRAGRPVSLVGWSLGGVFAVYGAHQAPECVRQVVTLGSPVSVDAGGSASPPLVKAMYRLIAHPHGPTAHTMQPRAKKLRERAPLSVPVSCLYSLSDGVVPPQEATIEGDAARHENIRVPGSHLGLGFNPVVLWIVADRLALPDGRWRPFEPHGGWGRAYRLLTHHVLPV</sequence>
<evidence type="ECO:0000313" key="2">
    <source>
        <dbReference type="Proteomes" id="UP000295106"/>
    </source>
</evidence>
<evidence type="ECO:0008006" key="3">
    <source>
        <dbReference type="Google" id="ProtNLM"/>
    </source>
</evidence>
<proteinExistence type="predicted"/>
<dbReference type="InterPro" id="IPR029058">
    <property type="entry name" value="AB_hydrolase_fold"/>
</dbReference>
<gene>
    <name evidence="1" type="ORF">EV684_101158</name>
</gene>
<reference evidence="1 2" key="1">
    <citation type="submission" date="2019-03" db="EMBL/GenBank/DDBJ databases">
        <title>Genomic Encyclopedia of Type Strains, Phase IV (KMG-IV): sequencing the most valuable type-strain genomes for metagenomic binning, comparative biology and taxonomic classification.</title>
        <authorList>
            <person name="Goeker M."/>
        </authorList>
    </citation>
    <scope>NUCLEOTIDE SEQUENCE [LARGE SCALE GENOMIC DNA]</scope>
    <source>
        <strain evidence="1 2">DSM 1709</strain>
    </source>
</reference>
<protein>
    <recommendedName>
        <fullName evidence="3">AB hydrolase-1 domain-containing protein</fullName>
    </recommendedName>
</protein>
<dbReference type="PANTHER" id="PTHR37946:SF1">
    <property type="entry name" value="SLL1969 PROTEIN"/>
    <property type="match status" value="1"/>
</dbReference>
<dbReference type="Proteomes" id="UP000295106">
    <property type="component" value="Unassembled WGS sequence"/>
</dbReference>
<dbReference type="Gene3D" id="3.40.50.1820">
    <property type="entry name" value="alpha/beta hydrolase"/>
    <property type="match status" value="1"/>
</dbReference>
<dbReference type="AlphaFoldDB" id="A0A4R2MQ74"/>
<evidence type="ECO:0000313" key="1">
    <source>
        <dbReference type="EMBL" id="TCP05286.1"/>
    </source>
</evidence>
<dbReference type="SUPFAM" id="SSF53474">
    <property type="entry name" value="alpha/beta-Hydrolases"/>
    <property type="match status" value="1"/>
</dbReference>
<organism evidence="1 2">
    <name type="scientific">Rubrivivax gelatinosus</name>
    <name type="common">Rhodocyclus gelatinosus</name>
    <name type="synonym">Rhodopseudomonas gelatinosa</name>
    <dbReference type="NCBI Taxonomy" id="28068"/>
    <lineage>
        <taxon>Bacteria</taxon>
        <taxon>Pseudomonadati</taxon>
        <taxon>Pseudomonadota</taxon>
        <taxon>Betaproteobacteria</taxon>
        <taxon>Burkholderiales</taxon>
        <taxon>Sphaerotilaceae</taxon>
        <taxon>Rubrivivax</taxon>
    </lineage>
</organism>
<dbReference type="PANTHER" id="PTHR37946">
    <property type="entry name" value="SLL1969 PROTEIN"/>
    <property type="match status" value="1"/>
</dbReference>
<accession>A0A4R2MQ74</accession>
<comment type="caution">
    <text evidence="1">The sequence shown here is derived from an EMBL/GenBank/DDBJ whole genome shotgun (WGS) entry which is preliminary data.</text>
</comment>
<dbReference type="EMBL" id="SLXD01000001">
    <property type="protein sequence ID" value="TCP05286.1"/>
    <property type="molecule type" value="Genomic_DNA"/>
</dbReference>